<dbReference type="FunFam" id="3.30.160.60:FF:002343">
    <property type="entry name" value="Zinc finger protein 33A"/>
    <property type="match status" value="1"/>
</dbReference>
<dbReference type="Ensembl" id="ENSHHUT00000086948.1">
    <property type="protein sequence ID" value="ENSHHUP00000084307.1"/>
    <property type="gene ID" value="ENSHHUG00000048891.1"/>
</dbReference>
<evidence type="ECO:0000256" key="8">
    <source>
        <dbReference type="SAM" id="Coils"/>
    </source>
</evidence>
<protein>
    <recommendedName>
        <fullName evidence="10">C2H2-type domain-containing protein</fullName>
    </recommendedName>
</protein>
<keyword evidence="12" id="KW-1185">Reference proteome</keyword>
<keyword evidence="4 7" id="KW-0863">Zinc-finger</keyword>
<evidence type="ECO:0000256" key="7">
    <source>
        <dbReference type="PROSITE-ProRule" id="PRU00042"/>
    </source>
</evidence>
<feature type="domain" description="C2H2-type" evidence="10">
    <location>
        <begin position="194"/>
        <end position="221"/>
    </location>
</feature>
<dbReference type="GeneTree" id="ENSGT01150000286958"/>
<dbReference type="InterPro" id="IPR050331">
    <property type="entry name" value="Zinc_finger"/>
</dbReference>
<keyword evidence="6" id="KW-0539">Nucleus</keyword>
<dbReference type="PANTHER" id="PTHR16515:SF49">
    <property type="entry name" value="GASTRULA ZINC FINGER PROTEIN XLCGF49.1-LIKE-RELATED"/>
    <property type="match status" value="1"/>
</dbReference>
<dbReference type="AlphaFoldDB" id="A0A4W5R6T0"/>
<dbReference type="FunFam" id="3.30.160.60:FF:000446">
    <property type="entry name" value="Zinc finger protein"/>
    <property type="match status" value="1"/>
</dbReference>
<evidence type="ECO:0000313" key="12">
    <source>
        <dbReference type="Proteomes" id="UP000314982"/>
    </source>
</evidence>
<dbReference type="PROSITE" id="PS00028">
    <property type="entry name" value="ZINC_FINGER_C2H2_1"/>
    <property type="match status" value="4"/>
</dbReference>
<evidence type="ECO:0000256" key="3">
    <source>
        <dbReference type="ARBA" id="ARBA00022737"/>
    </source>
</evidence>
<dbReference type="FunFam" id="3.30.160.60:FF:000557">
    <property type="entry name" value="zinc finger and SCAN domain-containing protein 29"/>
    <property type="match status" value="2"/>
</dbReference>
<keyword evidence="2" id="KW-0479">Metal-binding</keyword>
<evidence type="ECO:0000256" key="6">
    <source>
        <dbReference type="ARBA" id="ARBA00023242"/>
    </source>
</evidence>
<evidence type="ECO:0000256" key="2">
    <source>
        <dbReference type="ARBA" id="ARBA00022723"/>
    </source>
</evidence>
<sequence length="280" mass="31753">MSKLQLLNTFLTERLTAAAVEIFGAVEKTITEYQEEISRSKEEIDRLRRQLHIVTQPKIKLHKLQGLESNTNILTCSPPFVKSDCGQDDPHKSSQLYHIQTVENRERDSLSTSTIEDIKIEPDEEDSRVSEPTSDSQSLSVVTPYSSVNTLNMNQLIGNAESDKPFQCNVCGKFLKREKSLIVHMMGHAGEKPFTCPLCNKGFVAVGTLKTHLKLHTGERPHRCHVCGRCFKLKGALTEHMRIHTGEKPFSCHDCGKCFSRTNALTNHMLHIHKKKRTYK</sequence>
<feature type="domain" description="C2H2-type" evidence="10">
    <location>
        <begin position="222"/>
        <end position="249"/>
    </location>
</feature>
<dbReference type="GO" id="GO:0010468">
    <property type="term" value="P:regulation of gene expression"/>
    <property type="evidence" value="ECO:0007669"/>
    <property type="project" value="TreeGrafter"/>
</dbReference>
<dbReference type="STRING" id="62062.ENSHHUP00000084307"/>
<reference evidence="11" key="3">
    <citation type="submission" date="2025-09" db="UniProtKB">
        <authorList>
            <consortium name="Ensembl"/>
        </authorList>
    </citation>
    <scope>IDENTIFICATION</scope>
</reference>
<dbReference type="SMART" id="SM00355">
    <property type="entry name" value="ZnF_C2H2"/>
    <property type="match status" value="4"/>
</dbReference>
<dbReference type="PROSITE" id="PS50157">
    <property type="entry name" value="ZINC_FINGER_C2H2_2"/>
    <property type="match status" value="4"/>
</dbReference>
<dbReference type="GO" id="GO:0005634">
    <property type="term" value="C:nucleus"/>
    <property type="evidence" value="ECO:0007669"/>
    <property type="project" value="UniProtKB-SubCell"/>
</dbReference>
<dbReference type="Pfam" id="PF00096">
    <property type="entry name" value="zf-C2H2"/>
    <property type="match status" value="4"/>
</dbReference>
<dbReference type="InterPro" id="IPR013087">
    <property type="entry name" value="Znf_C2H2_type"/>
</dbReference>
<name>A0A4W5R6T0_9TELE</name>
<feature type="region of interest" description="Disordered" evidence="9">
    <location>
        <begin position="105"/>
        <end position="141"/>
    </location>
</feature>
<dbReference type="Gene3D" id="3.30.160.60">
    <property type="entry name" value="Classic Zinc Finger"/>
    <property type="match status" value="4"/>
</dbReference>
<evidence type="ECO:0000256" key="5">
    <source>
        <dbReference type="ARBA" id="ARBA00022833"/>
    </source>
</evidence>
<evidence type="ECO:0000256" key="9">
    <source>
        <dbReference type="SAM" id="MobiDB-lite"/>
    </source>
</evidence>
<evidence type="ECO:0000313" key="11">
    <source>
        <dbReference type="Ensembl" id="ENSHHUP00000084307.1"/>
    </source>
</evidence>
<dbReference type="Proteomes" id="UP000314982">
    <property type="component" value="Unassembled WGS sequence"/>
</dbReference>
<dbReference type="SUPFAM" id="SSF57667">
    <property type="entry name" value="beta-beta-alpha zinc fingers"/>
    <property type="match status" value="2"/>
</dbReference>
<evidence type="ECO:0000256" key="1">
    <source>
        <dbReference type="ARBA" id="ARBA00004123"/>
    </source>
</evidence>
<accession>A0A4W5R6T0</accession>
<feature type="domain" description="C2H2-type" evidence="10">
    <location>
        <begin position="166"/>
        <end position="193"/>
    </location>
</feature>
<proteinExistence type="predicted"/>
<evidence type="ECO:0000259" key="10">
    <source>
        <dbReference type="PROSITE" id="PS50157"/>
    </source>
</evidence>
<feature type="coiled-coil region" evidence="8">
    <location>
        <begin position="23"/>
        <end position="50"/>
    </location>
</feature>
<feature type="domain" description="C2H2-type" evidence="10">
    <location>
        <begin position="250"/>
        <end position="278"/>
    </location>
</feature>
<comment type="subcellular location">
    <subcellularLocation>
        <location evidence="1">Nucleus</location>
    </subcellularLocation>
</comment>
<organism evidence="11 12">
    <name type="scientific">Hucho hucho</name>
    <name type="common">huchen</name>
    <dbReference type="NCBI Taxonomy" id="62062"/>
    <lineage>
        <taxon>Eukaryota</taxon>
        <taxon>Metazoa</taxon>
        <taxon>Chordata</taxon>
        <taxon>Craniata</taxon>
        <taxon>Vertebrata</taxon>
        <taxon>Euteleostomi</taxon>
        <taxon>Actinopterygii</taxon>
        <taxon>Neopterygii</taxon>
        <taxon>Teleostei</taxon>
        <taxon>Protacanthopterygii</taxon>
        <taxon>Salmoniformes</taxon>
        <taxon>Salmonidae</taxon>
        <taxon>Salmoninae</taxon>
        <taxon>Hucho</taxon>
    </lineage>
</organism>
<dbReference type="PANTHER" id="PTHR16515">
    <property type="entry name" value="PR DOMAIN ZINC FINGER PROTEIN"/>
    <property type="match status" value="1"/>
</dbReference>
<feature type="compositionally biased region" description="Polar residues" evidence="9">
    <location>
        <begin position="130"/>
        <end position="141"/>
    </location>
</feature>
<evidence type="ECO:0000256" key="4">
    <source>
        <dbReference type="ARBA" id="ARBA00022771"/>
    </source>
</evidence>
<reference evidence="11" key="2">
    <citation type="submission" date="2025-08" db="UniProtKB">
        <authorList>
            <consortium name="Ensembl"/>
        </authorList>
    </citation>
    <scope>IDENTIFICATION</scope>
</reference>
<reference evidence="12" key="1">
    <citation type="submission" date="2018-06" db="EMBL/GenBank/DDBJ databases">
        <title>Genome assembly of Danube salmon.</title>
        <authorList>
            <person name="Macqueen D.J."/>
            <person name="Gundappa M.K."/>
        </authorList>
    </citation>
    <scope>NUCLEOTIDE SEQUENCE [LARGE SCALE GENOMIC DNA]</scope>
</reference>
<keyword evidence="3" id="KW-0677">Repeat</keyword>
<dbReference type="GO" id="GO:0008270">
    <property type="term" value="F:zinc ion binding"/>
    <property type="evidence" value="ECO:0007669"/>
    <property type="project" value="UniProtKB-KW"/>
</dbReference>
<dbReference type="InterPro" id="IPR036236">
    <property type="entry name" value="Znf_C2H2_sf"/>
</dbReference>
<keyword evidence="5" id="KW-0862">Zinc</keyword>
<keyword evidence="8" id="KW-0175">Coiled coil</keyword>